<sequence>MTGGLLTTAQDIGASSVSEDTVREVLAAGAARELVTVEWVKQTIRRDKNSCKMETDHSQSIEIAAMIAEMLDVRHCRHLQAFLQERPSARQFMADLADRAAAKIRGSRTGDARDPQPAGAMIRHSNGETPGSPRGRTVDFSFVI</sequence>
<evidence type="ECO:0000313" key="2">
    <source>
        <dbReference type="EMBL" id="RXH08763.1"/>
    </source>
</evidence>
<evidence type="ECO:0008006" key="4">
    <source>
        <dbReference type="Google" id="ProtNLM"/>
    </source>
</evidence>
<evidence type="ECO:0000313" key="3">
    <source>
        <dbReference type="Proteomes" id="UP000290401"/>
    </source>
</evidence>
<protein>
    <recommendedName>
        <fullName evidence="4">BRCT domain-containing protein</fullName>
    </recommendedName>
</protein>
<evidence type="ECO:0000256" key="1">
    <source>
        <dbReference type="SAM" id="MobiDB-lite"/>
    </source>
</evidence>
<organism evidence="2 3">
    <name type="scientific">Bradyrhizobium guangzhouense</name>
    <dbReference type="NCBI Taxonomy" id="1325095"/>
    <lineage>
        <taxon>Bacteria</taxon>
        <taxon>Pseudomonadati</taxon>
        <taxon>Pseudomonadota</taxon>
        <taxon>Alphaproteobacteria</taxon>
        <taxon>Hyphomicrobiales</taxon>
        <taxon>Nitrobacteraceae</taxon>
        <taxon>Bradyrhizobium</taxon>
    </lineage>
</organism>
<dbReference type="RefSeq" id="WP_128958606.1">
    <property type="nucleotide sequence ID" value="NZ_RDQZ01000029.1"/>
</dbReference>
<dbReference type="Proteomes" id="UP000290401">
    <property type="component" value="Unassembled WGS sequence"/>
</dbReference>
<dbReference type="EMBL" id="RDQZ01000029">
    <property type="protein sequence ID" value="RXH08763.1"/>
    <property type="molecule type" value="Genomic_DNA"/>
</dbReference>
<feature type="region of interest" description="Disordered" evidence="1">
    <location>
        <begin position="104"/>
        <end position="144"/>
    </location>
</feature>
<comment type="caution">
    <text evidence="2">The sequence shown here is derived from an EMBL/GenBank/DDBJ whole genome shotgun (WGS) entry which is preliminary data.</text>
</comment>
<gene>
    <name evidence="2" type="ORF">EAS56_28035</name>
</gene>
<proteinExistence type="predicted"/>
<accession>A0ABY0DZA0</accession>
<keyword evidence="3" id="KW-1185">Reference proteome</keyword>
<name>A0ABY0DZA0_9BRAD</name>
<reference evidence="2 3" key="1">
    <citation type="submission" date="2018-10" db="EMBL/GenBank/DDBJ databases">
        <title>Bradyrhizobium sp. nov., effective nodules isolated from peanut in China.</title>
        <authorList>
            <person name="Li Y."/>
        </authorList>
    </citation>
    <scope>NUCLEOTIDE SEQUENCE [LARGE SCALE GENOMIC DNA]</scope>
    <source>
        <strain evidence="2 3">CCBAU 53426</strain>
    </source>
</reference>